<evidence type="ECO:0000313" key="2">
    <source>
        <dbReference type="Proteomes" id="UP000273982"/>
    </source>
</evidence>
<proteinExistence type="predicted"/>
<dbReference type="EMBL" id="CP034087">
    <property type="protein sequence ID" value="AZG78825.1"/>
    <property type="molecule type" value="Genomic_DNA"/>
</dbReference>
<dbReference type="KEGG" id="mros:EHO51_18485"/>
<evidence type="ECO:0000313" key="1">
    <source>
        <dbReference type="EMBL" id="AZG78825.1"/>
    </source>
</evidence>
<sequence length="188" mass="20844">MRNFFRTLAPEQFNAKVEIHADGSYSYSYEGILIFVPALIQASRGNVDAHMEAQLTEAAVQLRQEGFQKADYLGRGRYSVVLERSGSRGQSSFFPSREMKVFSIRPQPDGAIVIGGSRPDATAPCQLNGTDAQIDGRLIVTLERGVNVLNHNAQCKLSTLNLFGAFQWHIRSPDANPFMLVRPIQAET</sequence>
<reference evidence="1 2" key="1">
    <citation type="submission" date="2018-11" db="EMBL/GenBank/DDBJ databases">
        <title>Genome squencing of methanotrophic bacteria isolated from alkaline groundwater in Korea.</title>
        <authorList>
            <person name="Nguyen L.N."/>
        </authorList>
    </citation>
    <scope>NUCLEOTIDE SEQUENCE [LARGE SCALE GENOMIC DNA]</scope>
    <source>
        <strain evidence="1 2">GW6</strain>
        <plasmid evidence="2">pgw6_1</plasmid>
    </source>
</reference>
<keyword evidence="1" id="KW-0614">Plasmid</keyword>
<accession>A0A3G8MC25</accession>
<dbReference type="RefSeq" id="WP_124740335.1">
    <property type="nucleotide sequence ID" value="NZ_CP034087.1"/>
</dbReference>
<protein>
    <submittedName>
        <fullName evidence="1">Uncharacterized protein</fullName>
    </submittedName>
</protein>
<name>A0A3G8MC25_9HYPH</name>
<gene>
    <name evidence="1" type="ORF">EHO51_18485</name>
</gene>
<dbReference type="Proteomes" id="UP000273982">
    <property type="component" value="Plasmid pGW6_1"/>
</dbReference>
<dbReference type="AlphaFoldDB" id="A0A3G8MC25"/>
<organism evidence="1 2">
    <name type="scientific">Methylocystis rosea</name>
    <dbReference type="NCBI Taxonomy" id="173366"/>
    <lineage>
        <taxon>Bacteria</taxon>
        <taxon>Pseudomonadati</taxon>
        <taxon>Pseudomonadota</taxon>
        <taxon>Alphaproteobacteria</taxon>
        <taxon>Hyphomicrobiales</taxon>
        <taxon>Methylocystaceae</taxon>
        <taxon>Methylocystis</taxon>
    </lineage>
</organism>
<geneLocation type="plasmid" evidence="2">
    <name>pgw6_1</name>
</geneLocation>